<dbReference type="Pfam" id="PF07901">
    <property type="entry name" value="DUF1672"/>
    <property type="match status" value="1"/>
</dbReference>
<evidence type="ECO:0008006" key="4">
    <source>
        <dbReference type="Google" id="ProtNLM"/>
    </source>
</evidence>
<name>A0A2T4PQR9_9STAP</name>
<organism evidence="2 3">
    <name type="scientific">Mammaliicoccus vitulinus</name>
    <dbReference type="NCBI Taxonomy" id="71237"/>
    <lineage>
        <taxon>Bacteria</taxon>
        <taxon>Bacillati</taxon>
        <taxon>Bacillota</taxon>
        <taxon>Bacilli</taxon>
        <taxon>Bacillales</taxon>
        <taxon>Staphylococcaceae</taxon>
        <taxon>Mammaliicoccus</taxon>
    </lineage>
</organism>
<gene>
    <name evidence="2" type="ORF">BU072_12235</name>
</gene>
<comment type="caution">
    <text evidence="2">The sequence shown here is derived from an EMBL/GenBank/DDBJ whole genome shotgun (WGS) entry which is preliminary data.</text>
</comment>
<evidence type="ECO:0000313" key="3">
    <source>
        <dbReference type="Proteomes" id="UP000241209"/>
    </source>
</evidence>
<dbReference type="AlphaFoldDB" id="A0A2T4PQR9"/>
<dbReference type="EMBL" id="PZFK01000034">
    <property type="protein sequence ID" value="PTI28137.1"/>
    <property type="molecule type" value="Genomic_DNA"/>
</dbReference>
<feature type="region of interest" description="Disordered" evidence="1">
    <location>
        <begin position="21"/>
        <end position="52"/>
    </location>
</feature>
<dbReference type="PROSITE" id="PS51257">
    <property type="entry name" value="PROKAR_LIPOPROTEIN"/>
    <property type="match status" value="1"/>
</dbReference>
<dbReference type="Proteomes" id="UP000241209">
    <property type="component" value="Unassembled WGS sequence"/>
</dbReference>
<feature type="compositionally biased region" description="Basic and acidic residues" evidence="1">
    <location>
        <begin position="31"/>
        <end position="48"/>
    </location>
</feature>
<accession>A0A2T4PQR9</accession>
<reference evidence="2 3" key="1">
    <citation type="journal article" date="2016" name="Front. Microbiol.">
        <title>Comprehensive Phylogenetic Analysis of Bovine Non-aureus Staphylococci Species Based on Whole-Genome Sequencing.</title>
        <authorList>
            <person name="Naushad S."/>
            <person name="Barkema H.W."/>
            <person name="Luby C."/>
            <person name="Condas L.A."/>
            <person name="Nobrega D.B."/>
            <person name="Carson D.A."/>
            <person name="De Buck J."/>
        </authorList>
    </citation>
    <scope>NUCLEOTIDE SEQUENCE [LARGE SCALE GENOMIC DNA]</scope>
    <source>
        <strain evidence="2 3">SNUC 2204</strain>
    </source>
</reference>
<dbReference type="InterPro" id="IPR012873">
    <property type="entry name" value="DUF1672"/>
</dbReference>
<protein>
    <recommendedName>
        <fullName evidence="4">DUF1672 domain-containing protein</fullName>
    </recommendedName>
</protein>
<proteinExistence type="predicted"/>
<dbReference type="RefSeq" id="WP_107557334.1">
    <property type="nucleotide sequence ID" value="NZ_PZFK01000034.1"/>
</dbReference>
<evidence type="ECO:0000313" key="2">
    <source>
        <dbReference type="EMBL" id="PTI28137.1"/>
    </source>
</evidence>
<evidence type="ECO:0000256" key="1">
    <source>
        <dbReference type="SAM" id="MobiDB-lite"/>
    </source>
</evidence>
<sequence>MKKIFSSIMISTLILGGCSQMNQDSNSKSKSVNESKSIPEEMPADKYKGQGFQPNAEEDAIEYAKKHRKAFEKRGEQFFKDNFNLNVKATNVVGSGDGVEVFVHCDDHDIVFNASIPLEKDSIHHKGSMRSTDDGDAMSDMVGTVLSGFEYRANKEEFDNLTQYFKDNEDKYHYTGFTKEAINKTQNMGYQNEYYYIAYLSRTLSEYRKYYEPLINKNDAEFKEGMKKARKDLEYTAKSNAATTLFSTQKNYSKKKNTPNVFAIAKELEKRNDMPKFTYLSLQFTDNQINTQNPFYEAQDVTDFGVFGYDN</sequence>